<dbReference type="InterPro" id="IPR008949">
    <property type="entry name" value="Isoprenoid_synthase_dom_sf"/>
</dbReference>
<evidence type="ECO:0000256" key="1">
    <source>
        <dbReference type="ARBA" id="ARBA00001946"/>
    </source>
</evidence>
<dbReference type="Pfam" id="PF01397">
    <property type="entry name" value="Terpene_synth"/>
    <property type="match status" value="1"/>
</dbReference>
<dbReference type="InterPro" id="IPR008930">
    <property type="entry name" value="Terpenoid_cyclase/PrenylTrfase"/>
</dbReference>
<dbReference type="Proteomes" id="UP000187203">
    <property type="component" value="Unassembled WGS sequence"/>
</dbReference>
<dbReference type="Pfam" id="PF03936">
    <property type="entry name" value="Terpene_synth_C"/>
    <property type="match status" value="1"/>
</dbReference>
<evidence type="ECO:0000256" key="3">
    <source>
        <dbReference type="ARBA" id="ARBA00022842"/>
    </source>
</evidence>
<dbReference type="PANTHER" id="PTHR31225">
    <property type="entry name" value="OS04G0344100 PROTEIN-RELATED"/>
    <property type="match status" value="1"/>
</dbReference>
<dbReference type="AlphaFoldDB" id="A0A1R3IM41"/>
<accession>A0A1R3IM41</accession>
<dbReference type="SUPFAM" id="SSF48239">
    <property type="entry name" value="Terpenoid cyclases/Protein prenyltransferases"/>
    <property type="match status" value="1"/>
</dbReference>
<dbReference type="OrthoDB" id="1936865at2759"/>
<comment type="caution">
    <text evidence="6">The sequence shown here is derived from an EMBL/GenBank/DDBJ whole genome shotgun (WGS) entry which is preliminary data.</text>
</comment>
<name>A0A1R3IM41_9ROSI</name>
<dbReference type="Gene3D" id="1.10.600.10">
    <property type="entry name" value="Farnesyl Diphosphate Synthase"/>
    <property type="match status" value="1"/>
</dbReference>
<dbReference type="PANTHER" id="PTHR31225:SF9">
    <property type="entry name" value="TERPENE SYNTHASE 10"/>
    <property type="match status" value="1"/>
</dbReference>
<reference evidence="7" key="1">
    <citation type="submission" date="2013-09" db="EMBL/GenBank/DDBJ databases">
        <title>Corchorus olitorius genome sequencing.</title>
        <authorList>
            <person name="Alam M."/>
            <person name="Haque M.S."/>
            <person name="Islam M.S."/>
            <person name="Emdad E.M."/>
            <person name="Islam M.M."/>
            <person name="Ahmed B."/>
            <person name="Halim A."/>
            <person name="Hossen Q.M.M."/>
            <person name="Hossain M.Z."/>
            <person name="Ahmed R."/>
            <person name="Khan M.M."/>
            <person name="Islam R."/>
            <person name="Rashid M.M."/>
            <person name="Khan S.A."/>
            <person name="Rahman M.S."/>
            <person name="Alam M."/>
            <person name="Yahiya A.S."/>
            <person name="Khan M.S."/>
            <person name="Azam M.S."/>
            <person name="Haque T."/>
            <person name="Lashkar M.Z.H."/>
            <person name="Akhand A.I."/>
            <person name="Morshed G."/>
            <person name="Roy S."/>
            <person name="Uddin K.S."/>
            <person name="Rabeya T."/>
            <person name="Hossain A.S."/>
            <person name="Chowdhury A."/>
            <person name="Snigdha A.R."/>
            <person name="Mortoza M.S."/>
            <person name="Matin S.A."/>
            <person name="Hoque S.M.E."/>
            <person name="Islam M.K."/>
            <person name="Roy D.K."/>
            <person name="Haider R."/>
            <person name="Moosa M.M."/>
            <person name="Elias S.M."/>
            <person name="Hasan A.M."/>
            <person name="Jahan S."/>
            <person name="Shafiuddin M."/>
            <person name="Mahmood N."/>
            <person name="Shommy N.S."/>
        </authorList>
    </citation>
    <scope>NUCLEOTIDE SEQUENCE [LARGE SCALE GENOMIC DNA]</scope>
    <source>
        <strain evidence="7">cv. O-4</strain>
    </source>
</reference>
<evidence type="ECO:0000313" key="6">
    <source>
        <dbReference type="EMBL" id="OMO83621.1"/>
    </source>
</evidence>
<keyword evidence="7" id="KW-1185">Reference proteome</keyword>
<evidence type="ECO:0000259" key="5">
    <source>
        <dbReference type="Pfam" id="PF03936"/>
    </source>
</evidence>
<sequence length="244" mass="27639">MASRLLTSFPADNESYKKRASKLMGEVRKLLDDVVDPLEKLELVDTLQRLGLGYKFEDEIKKILKDISADFSSVKDNLNATAVGFRLLRQHGYNVNQGSVLLAHSYLITDPITKEGLQGIEEYDPNIVCWSSIILRLADDLGTSPDEVKRGDTPKSIQCHMHESGVSEEEAREHIRKLIDETWKKMNKDRITKSPFSENFIEIAQNLARVAQFIYQYGDGHGIEDGVTKDRVLSLFIHPIPLPN</sequence>
<dbReference type="GO" id="GO:0010333">
    <property type="term" value="F:terpene synthase activity"/>
    <property type="evidence" value="ECO:0007669"/>
    <property type="project" value="InterPro"/>
</dbReference>
<dbReference type="SUPFAM" id="SSF48576">
    <property type="entry name" value="Terpenoid synthases"/>
    <property type="match status" value="1"/>
</dbReference>
<evidence type="ECO:0000313" key="7">
    <source>
        <dbReference type="Proteomes" id="UP000187203"/>
    </source>
</evidence>
<dbReference type="GO" id="GO:0016114">
    <property type="term" value="P:terpenoid biosynthetic process"/>
    <property type="evidence" value="ECO:0007669"/>
    <property type="project" value="InterPro"/>
</dbReference>
<dbReference type="InterPro" id="IPR050148">
    <property type="entry name" value="Terpene_synthase-like"/>
</dbReference>
<dbReference type="EMBL" id="AWUE01017962">
    <property type="protein sequence ID" value="OMO83621.1"/>
    <property type="molecule type" value="Genomic_DNA"/>
</dbReference>
<keyword evidence="2" id="KW-0479">Metal-binding</keyword>
<organism evidence="6 7">
    <name type="scientific">Corchorus olitorius</name>
    <dbReference type="NCBI Taxonomy" id="93759"/>
    <lineage>
        <taxon>Eukaryota</taxon>
        <taxon>Viridiplantae</taxon>
        <taxon>Streptophyta</taxon>
        <taxon>Embryophyta</taxon>
        <taxon>Tracheophyta</taxon>
        <taxon>Spermatophyta</taxon>
        <taxon>Magnoliopsida</taxon>
        <taxon>eudicotyledons</taxon>
        <taxon>Gunneridae</taxon>
        <taxon>Pentapetalae</taxon>
        <taxon>rosids</taxon>
        <taxon>malvids</taxon>
        <taxon>Malvales</taxon>
        <taxon>Malvaceae</taxon>
        <taxon>Grewioideae</taxon>
        <taxon>Apeibeae</taxon>
        <taxon>Corchorus</taxon>
    </lineage>
</organism>
<dbReference type="GO" id="GO:0000287">
    <property type="term" value="F:magnesium ion binding"/>
    <property type="evidence" value="ECO:0007669"/>
    <property type="project" value="InterPro"/>
</dbReference>
<dbReference type="InterPro" id="IPR001906">
    <property type="entry name" value="Terpene_synth_N"/>
</dbReference>
<evidence type="ECO:0000256" key="2">
    <source>
        <dbReference type="ARBA" id="ARBA00022723"/>
    </source>
</evidence>
<feature type="domain" description="Terpene synthase N-terminal" evidence="4">
    <location>
        <begin position="11"/>
        <end position="97"/>
    </location>
</feature>
<feature type="domain" description="Terpene synthase metal-binding" evidence="5">
    <location>
        <begin position="99"/>
        <end position="185"/>
    </location>
</feature>
<keyword evidence="3" id="KW-0460">Magnesium</keyword>
<dbReference type="InterPro" id="IPR005630">
    <property type="entry name" value="Terpene_synthase_metal-bd"/>
</dbReference>
<gene>
    <name evidence="6" type="ORF">COLO4_22402</name>
</gene>
<dbReference type="STRING" id="93759.A0A1R3IM41"/>
<comment type="cofactor">
    <cofactor evidence="1">
        <name>Mg(2+)</name>
        <dbReference type="ChEBI" id="CHEBI:18420"/>
    </cofactor>
</comment>
<protein>
    <submittedName>
        <fullName evidence="6">Uncharacterized protein</fullName>
    </submittedName>
</protein>
<proteinExistence type="predicted"/>
<evidence type="ECO:0000259" key="4">
    <source>
        <dbReference type="Pfam" id="PF01397"/>
    </source>
</evidence>